<dbReference type="Gene3D" id="1.20.120.1810">
    <property type="match status" value="1"/>
</dbReference>
<dbReference type="SUPFAM" id="SSF88946">
    <property type="entry name" value="Sigma2 domain of RNA polymerase sigma factors"/>
    <property type="match status" value="1"/>
</dbReference>
<dbReference type="InterPro" id="IPR000943">
    <property type="entry name" value="RNA_pol_sigma70"/>
</dbReference>
<dbReference type="Pfam" id="PF04542">
    <property type="entry name" value="Sigma70_r2"/>
    <property type="match status" value="1"/>
</dbReference>
<keyword evidence="5" id="KW-0804">Transcription</keyword>
<evidence type="ECO:0000256" key="4">
    <source>
        <dbReference type="ARBA" id="ARBA00023125"/>
    </source>
</evidence>
<dbReference type="STRING" id="526218.Sterm_2942"/>
<feature type="domain" description="RNA polymerase sigma-70 region 2" evidence="6">
    <location>
        <begin position="99"/>
        <end position="160"/>
    </location>
</feature>
<dbReference type="GO" id="GO:0006352">
    <property type="term" value="P:DNA-templated transcription initiation"/>
    <property type="evidence" value="ECO:0007669"/>
    <property type="project" value="InterPro"/>
</dbReference>
<evidence type="ECO:0000256" key="5">
    <source>
        <dbReference type="ARBA" id="ARBA00023163"/>
    </source>
</evidence>
<keyword evidence="8" id="KW-1185">Reference proteome</keyword>
<keyword evidence="4" id="KW-0238">DNA-binding</keyword>
<evidence type="ECO:0000259" key="6">
    <source>
        <dbReference type="Pfam" id="PF04542"/>
    </source>
</evidence>
<proteinExistence type="inferred from homology"/>
<evidence type="ECO:0000256" key="3">
    <source>
        <dbReference type="ARBA" id="ARBA00023082"/>
    </source>
</evidence>
<dbReference type="KEGG" id="str:Sterm_2942"/>
<dbReference type="Proteomes" id="UP000000845">
    <property type="component" value="Chromosome"/>
</dbReference>
<dbReference type="InterPro" id="IPR014284">
    <property type="entry name" value="RNA_pol_sigma-70_dom"/>
</dbReference>
<protein>
    <submittedName>
        <fullName evidence="7">RNA polymerase, sigma 32 subunit, RpoH</fullName>
    </submittedName>
</protein>
<organism evidence="7 8">
    <name type="scientific">Sebaldella termitidis (strain ATCC 33386 / NCTC 11300)</name>
    <dbReference type="NCBI Taxonomy" id="526218"/>
    <lineage>
        <taxon>Bacteria</taxon>
        <taxon>Fusobacteriati</taxon>
        <taxon>Fusobacteriota</taxon>
        <taxon>Fusobacteriia</taxon>
        <taxon>Fusobacteriales</taxon>
        <taxon>Leptotrichiaceae</taxon>
        <taxon>Sebaldella</taxon>
    </lineage>
</organism>
<dbReference type="InterPro" id="IPR013325">
    <property type="entry name" value="RNA_pol_sigma_r2"/>
</dbReference>
<dbReference type="NCBIfam" id="TIGR02937">
    <property type="entry name" value="sigma70-ECF"/>
    <property type="match status" value="1"/>
</dbReference>
<comment type="similarity">
    <text evidence="1">Belongs to the sigma-70 factor family.</text>
</comment>
<dbReference type="PANTHER" id="PTHR30376:SF3">
    <property type="entry name" value="RNA POLYMERASE SIGMA FACTOR RPOH"/>
    <property type="match status" value="1"/>
</dbReference>
<dbReference type="RefSeq" id="WP_012862367.1">
    <property type="nucleotide sequence ID" value="NC_013517.1"/>
</dbReference>
<dbReference type="AlphaFoldDB" id="D1ANI1"/>
<dbReference type="eggNOG" id="COG0568">
    <property type="taxonomic scope" value="Bacteria"/>
</dbReference>
<dbReference type="InterPro" id="IPR013324">
    <property type="entry name" value="RNA_pol_sigma_r3/r4-like"/>
</dbReference>
<dbReference type="InterPro" id="IPR007627">
    <property type="entry name" value="RNA_pol_sigma70_r2"/>
</dbReference>
<dbReference type="InterPro" id="IPR050813">
    <property type="entry name" value="Sigma-70_Factor"/>
</dbReference>
<dbReference type="HOGENOM" id="CLU_955789_0_0_0"/>
<dbReference type="GO" id="GO:0016987">
    <property type="term" value="F:sigma factor activity"/>
    <property type="evidence" value="ECO:0007669"/>
    <property type="project" value="UniProtKB-KW"/>
</dbReference>
<dbReference type="Gene3D" id="1.20.140.160">
    <property type="match status" value="1"/>
</dbReference>
<evidence type="ECO:0000256" key="2">
    <source>
        <dbReference type="ARBA" id="ARBA00023015"/>
    </source>
</evidence>
<accession>D1ANI1</accession>
<keyword evidence="3" id="KW-0731">Sigma factor</keyword>
<dbReference type="GO" id="GO:0003677">
    <property type="term" value="F:DNA binding"/>
    <property type="evidence" value="ECO:0007669"/>
    <property type="project" value="UniProtKB-KW"/>
</dbReference>
<name>D1ANI1_SEBTE</name>
<reference evidence="8" key="1">
    <citation type="submission" date="2009-09" db="EMBL/GenBank/DDBJ databases">
        <title>The complete chromosome of Sebaldella termitidis ATCC 33386.</title>
        <authorList>
            <consortium name="US DOE Joint Genome Institute (JGI-PGF)"/>
            <person name="Lucas S."/>
            <person name="Copeland A."/>
            <person name="Lapidus A."/>
            <person name="Glavina del Rio T."/>
            <person name="Dalin E."/>
            <person name="Tice H."/>
            <person name="Bruce D."/>
            <person name="Goodwin L."/>
            <person name="Pitluck S."/>
            <person name="Kyrpides N."/>
            <person name="Mavromatis K."/>
            <person name="Ivanova N."/>
            <person name="Mikhailova N."/>
            <person name="Sims D."/>
            <person name="Meincke L."/>
            <person name="Brettin T."/>
            <person name="Detter J.C."/>
            <person name="Han C."/>
            <person name="Larimer F."/>
            <person name="Land M."/>
            <person name="Hauser L."/>
            <person name="Markowitz V."/>
            <person name="Cheng J.F."/>
            <person name="Hugenholtz P."/>
            <person name="Woyke T."/>
            <person name="Wu D."/>
            <person name="Eisen J.A."/>
        </authorList>
    </citation>
    <scope>NUCLEOTIDE SEQUENCE [LARGE SCALE GENOMIC DNA]</scope>
    <source>
        <strain evidence="8">ATCC 33386 / NCTC 11300</strain>
    </source>
</reference>
<gene>
    <name evidence="7" type="ordered locus">Sterm_2942</name>
</gene>
<dbReference type="PRINTS" id="PR00046">
    <property type="entry name" value="SIGMA70FCT"/>
</dbReference>
<evidence type="ECO:0000313" key="8">
    <source>
        <dbReference type="Proteomes" id="UP000000845"/>
    </source>
</evidence>
<keyword evidence="2" id="KW-0805">Transcription regulation</keyword>
<dbReference type="PANTHER" id="PTHR30376">
    <property type="entry name" value="SIGMA FACTOR RPOH HEAT SHOCK RELATED"/>
    <property type="match status" value="1"/>
</dbReference>
<dbReference type="EMBL" id="CP001739">
    <property type="protein sequence ID" value="ACZ09785.1"/>
    <property type="molecule type" value="Genomic_DNA"/>
</dbReference>
<evidence type="ECO:0000256" key="1">
    <source>
        <dbReference type="ARBA" id="ARBA00007788"/>
    </source>
</evidence>
<reference evidence="7 8" key="2">
    <citation type="journal article" date="2010" name="Stand. Genomic Sci.">
        <title>Complete genome sequence of Sebaldella termitidis type strain (NCTC 11300).</title>
        <authorList>
            <person name="Harmon-Smith M."/>
            <person name="Celia L."/>
            <person name="Chertkov O."/>
            <person name="Lapidus A."/>
            <person name="Copeland A."/>
            <person name="Glavina Del Rio T."/>
            <person name="Nolan M."/>
            <person name="Lucas S."/>
            <person name="Tice H."/>
            <person name="Cheng J.F."/>
            <person name="Han C."/>
            <person name="Detter J.C."/>
            <person name="Bruce D."/>
            <person name="Goodwin L."/>
            <person name="Pitluck S."/>
            <person name="Pati A."/>
            <person name="Liolios K."/>
            <person name="Ivanova N."/>
            <person name="Mavromatis K."/>
            <person name="Mikhailova N."/>
            <person name="Chen A."/>
            <person name="Palaniappan K."/>
            <person name="Land M."/>
            <person name="Hauser L."/>
            <person name="Chang Y.J."/>
            <person name="Jeffries C.D."/>
            <person name="Brettin T."/>
            <person name="Goker M."/>
            <person name="Beck B."/>
            <person name="Bristow J."/>
            <person name="Eisen J.A."/>
            <person name="Markowitz V."/>
            <person name="Hugenholtz P."/>
            <person name="Kyrpides N.C."/>
            <person name="Klenk H.P."/>
            <person name="Chen F."/>
        </authorList>
    </citation>
    <scope>NUCLEOTIDE SEQUENCE [LARGE SCALE GENOMIC DNA]</scope>
    <source>
        <strain evidence="8">ATCC 33386 / NCTC 11300</strain>
    </source>
</reference>
<evidence type="ECO:0000313" key="7">
    <source>
        <dbReference type="EMBL" id="ACZ09785.1"/>
    </source>
</evidence>
<sequence length="309" mass="36677">MLKSIMETIRNNENYNMEELFQEYDLSDEEFGAIVNFLYTENIPEVRVSIENNDFVVIDEENADISEKETIELYLDDIKEHNIKQLKIREIDETDRDQLVNKHLKIVIRESLQYVKLGFSFLDLVQEATIGVINGIEKLKNSESDIEFWLKNFAIKYILEYQKKILKDFKASELAYILYLKVQLELNNGLSLEEISKQMNIELNYLNALQELFTKMDDMPENSYSIVEKVSHLTRKYVLSNIPKKLNYLDERILMMHYGLDDKFYKTKEISKILNIEESNINVLREKALTKLAFNLNKEQMEENMEYLN</sequence>
<dbReference type="SUPFAM" id="SSF88659">
    <property type="entry name" value="Sigma3 and sigma4 domains of RNA polymerase sigma factors"/>
    <property type="match status" value="1"/>
</dbReference>